<dbReference type="InterPro" id="IPR028998">
    <property type="entry name" value="RimP_C"/>
</dbReference>
<dbReference type="GO" id="GO:0006412">
    <property type="term" value="P:translation"/>
    <property type="evidence" value="ECO:0007669"/>
    <property type="project" value="TreeGrafter"/>
</dbReference>
<protein>
    <recommendedName>
        <fullName evidence="3">Ribosome maturation factor RimP</fullName>
    </recommendedName>
</protein>
<gene>
    <name evidence="3" type="primary">rimP</name>
    <name evidence="6" type="ordered locus">Saut_0703</name>
</gene>
<proteinExistence type="inferred from homology"/>
<evidence type="ECO:0000256" key="1">
    <source>
        <dbReference type="ARBA" id="ARBA00022490"/>
    </source>
</evidence>
<dbReference type="InterPro" id="IPR028989">
    <property type="entry name" value="RimP_N"/>
</dbReference>
<dbReference type="GO" id="GO:0005829">
    <property type="term" value="C:cytosol"/>
    <property type="evidence" value="ECO:0007669"/>
    <property type="project" value="TreeGrafter"/>
</dbReference>
<evidence type="ECO:0000259" key="4">
    <source>
        <dbReference type="Pfam" id="PF02576"/>
    </source>
</evidence>
<dbReference type="InterPro" id="IPR036847">
    <property type="entry name" value="RimP_C_sf"/>
</dbReference>
<reference evidence="7" key="1">
    <citation type="journal article" date="2010" name="Stand. Genomic Sci.">
        <title>Complete genome sequence of Sulfurimonas autotrophica type strain (OK10).</title>
        <authorList>
            <person name="Sikorski J."/>
            <person name="Munk C."/>
            <person name="Lapidus A."/>
            <person name="Djao O."/>
            <person name="Lucas S."/>
            <person name="Glavina Del Rio T."/>
            <person name="Nolan M."/>
            <person name="Tice H."/>
            <person name="Han C."/>
            <person name="Cheng J."/>
            <person name="Tapia R."/>
            <person name="Goodwin L."/>
            <person name="Pitluck S."/>
            <person name="Liolios K."/>
            <person name="Ivanova N."/>
            <person name="Mavromatis K."/>
            <person name="Mikhailova N."/>
            <person name="Pati A."/>
            <person name="Sims D."/>
            <person name="Meincke L."/>
            <person name="Brettin T."/>
            <person name="Detter J."/>
            <person name="Chen A."/>
            <person name="Palaniappan K."/>
            <person name="Land M."/>
            <person name="Hauser L."/>
            <person name="Chang Y."/>
            <person name="Jeffries C."/>
            <person name="Rohde M."/>
            <person name="Lang E."/>
            <person name="Spring S."/>
            <person name="Goker M."/>
            <person name="Woyke T."/>
            <person name="Bristow J."/>
            <person name="Eisen J."/>
            <person name="Markowitz V."/>
            <person name="Hugenholtz P."/>
            <person name="Kyrpides N."/>
            <person name="Klenk H."/>
        </authorList>
    </citation>
    <scope>NUCLEOTIDE SEQUENCE [LARGE SCALE GENOMIC DNA]</scope>
    <source>
        <strain evidence="7">ATCC BAA-671 / DSM 16294 / JCM 11897 / OK10</strain>
    </source>
</reference>
<dbReference type="CDD" id="cd01734">
    <property type="entry name" value="YlxS_C"/>
    <property type="match status" value="1"/>
</dbReference>
<dbReference type="Proteomes" id="UP000007803">
    <property type="component" value="Chromosome"/>
</dbReference>
<dbReference type="PANTHER" id="PTHR33867:SF1">
    <property type="entry name" value="RIBOSOME MATURATION FACTOR RIMP"/>
    <property type="match status" value="1"/>
</dbReference>
<keyword evidence="7" id="KW-1185">Reference proteome</keyword>
<comment type="subcellular location">
    <subcellularLocation>
        <location evidence="3">Cytoplasm</location>
    </subcellularLocation>
</comment>
<dbReference type="GO" id="GO:0000028">
    <property type="term" value="P:ribosomal small subunit assembly"/>
    <property type="evidence" value="ECO:0007669"/>
    <property type="project" value="TreeGrafter"/>
</dbReference>
<feature type="domain" description="Ribosome maturation factor RimP C-terminal" evidence="5">
    <location>
        <begin position="88"/>
        <end position="149"/>
    </location>
</feature>
<dbReference type="InterPro" id="IPR035956">
    <property type="entry name" value="RimP_N_sf"/>
</dbReference>
<evidence type="ECO:0000256" key="3">
    <source>
        <dbReference type="HAMAP-Rule" id="MF_01077"/>
    </source>
</evidence>
<accession>E0UQF0</accession>
<evidence type="ECO:0000259" key="5">
    <source>
        <dbReference type="Pfam" id="PF17384"/>
    </source>
</evidence>
<keyword evidence="2 3" id="KW-0690">Ribosome biogenesis</keyword>
<dbReference type="RefSeq" id="WP_013326508.1">
    <property type="nucleotide sequence ID" value="NC_014506.1"/>
</dbReference>
<dbReference type="EMBL" id="CP002205">
    <property type="protein sequence ID" value="ADN08752.1"/>
    <property type="molecule type" value="Genomic_DNA"/>
</dbReference>
<dbReference type="KEGG" id="sua:Saut_0703"/>
<dbReference type="eggNOG" id="COG0779">
    <property type="taxonomic scope" value="Bacteria"/>
</dbReference>
<evidence type="ECO:0000313" key="6">
    <source>
        <dbReference type="EMBL" id="ADN08752.1"/>
    </source>
</evidence>
<dbReference type="SUPFAM" id="SSF74942">
    <property type="entry name" value="YhbC-like, C-terminal domain"/>
    <property type="match status" value="1"/>
</dbReference>
<dbReference type="SUPFAM" id="SSF75420">
    <property type="entry name" value="YhbC-like, N-terminal domain"/>
    <property type="match status" value="1"/>
</dbReference>
<keyword evidence="1 3" id="KW-0963">Cytoplasm</keyword>
<evidence type="ECO:0000313" key="7">
    <source>
        <dbReference type="Proteomes" id="UP000007803"/>
    </source>
</evidence>
<organism evidence="6 7">
    <name type="scientific">Sulfurimonas autotrophica (strain ATCC BAA-671 / DSM 16294 / JCM 11897 / OK10)</name>
    <dbReference type="NCBI Taxonomy" id="563040"/>
    <lineage>
        <taxon>Bacteria</taxon>
        <taxon>Pseudomonadati</taxon>
        <taxon>Campylobacterota</taxon>
        <taxon>Epsilonproteobacteria</taxon>
        <taxon>Campylobacterales</taxon>
        <taxon>Sulfurimonadaceae</taxon>
        <taxon>Sulfurimonas</taxon>
    </lineage>
</organism>
<dbReference type="OrthoDB" id="9805006at2"/>
<feature type="domain" description="Ribosome maturation factor RimP N-terminal" evidence="4">
    <location>
        <begin position="7"/>
        <end position="85"/>
    </location>
</feature>
<name>E0UQF0_SULAO</name>
<evidence type="ECO:0000256" key="2">
    <source>
        <dbReference type="ARBA" id="ARBA00022517"/>
    </source>
</evidence>
<comment type="function">
    <text evidence="3">Required for maturation of 30S ribosomal subunits.</text>
</comment>
<dbReference type="Pfam" id="PF17384">
    <property type="entry name" value="DUF150_C"/>
    <property type="match status" value="1"/>
</dbReference>
<sequence>MSLQSDIESVVKSVGLVLYDTVIVNENDETIFRVSVISNDVEEGKQKGVSLDECVELTHLISPLLDVTPPISGEYRLEVGSPGIERKLTTLDHFKKSVGENVSLLLDEKEKLKGKLVKVEGNKLFVEKEGQIHEVDFNAVKKAKTYFEWK</sequence>
<comment type="similarity">
    <text evidence="3">Belongs to the RimP family.</text>
</comment>
<dbReference type="HAMAP" id="MF_01077">
    <property type="entry name" value="RimP"/>
    <property type="match status" value="1"/>
</dbReference>
<dbReference type="STRING" id="563040.Saut_0703"/>
<dbReference type="PANTHER" id="PTHR33867">
    <property type="entry name" value="RIBOSOME MATURATION FACTOR RIMP"/>
    <property type="match status" value="1"/>
</dbReference>
<dbReference type="HOGENOM" id="CLU_070525_2_2_7"/>
<dbReference type="Gene3D" id="3.30.300.70">
    <property type="entry name" value="RimP-like superfamily, N-terminal"/>
    <property type="match status" value="1"/>
</dbReference>
<dbReference type="InterPro" id="IPR003728">
    <property type="entry name" value="Ribosome_maturation_RimP"/>
</dbReference>
<dbReference type="AlphaFoldDB" id="E0UQF0"/>
<dbReference type="Pfam" id="PF02576">
    <property type="entry name" value="RimP_N"/>
    <property type="match status" value="1"/>
</dbReference>